<evidence type="ECO:0000313" key="1">
    <source>
        <dbReference type="EMBL" id="JAV55380.1"/>
    </source>
</evidence>
<organism evidence="1">
    <name type="scientific">Photinus pyralis</name>
    <name type="common">Common eastern firefly</name>
    <name type="synonym">Lampyris pyralis</name>
    <dbReference type="NCBI Taxonomy" id="7054"/>
    <lineage>
        <taxon>Eukaryota</taxon>
        <taxon>Metazoa</taxon>
        <taxon>Ecdysozoa</taxon>
        <taxon>Arthropoda</taxon>
        <taxon>Hexapoda</taxon>
        <taxon>Insecta</taxon>
        <taxon>Pterygota</taxon>
        <taxon>Neoptera</taxon>
        <taxon>Endopterygota</taxon>
        <taxon>Coleoptera</taxon>
        <taxon>Polyphaga</taxon>
        <taxon>Elateriformia</taxon>
        <taxon>Elateroidea</taxon>
        <taxon>Lampyridae</taxon>
        <taxon>Lampyrinae</taxon>
        <taxon>Photinus</taxon>
    </lineage>
</organism>
<dbReference type="AlphaFoldDB" id="A0A1Y1K5D6"/>
<reference evidence="1" key="1">
    <citation type="journal article" date="2016" name="Sci. Rep.">
        <title>Molecular characterization of firefly nuptial gifts: a multi-omics approach sheds light on postcopulatory sexual selection.</title>
        <authorList>
            <person name="Al-Wathiqui N."/>
            <person name="Fallon T.R."/>
            <person name="South A."/>
            <person name="Weng J.K."/>
            <person name="Lewis S.M."/>
        </authorList>
    </citation>
    <scope>NUCLEOTIDE SEQUENCE</scope>
</reference>
<protein>
    <submittedName>
        <fullName evidence="1">Uncharacterized protein</fullName>
    </submittedName>
</protein>
<accession>A0A1Y1K5D6</accession>
<dbReference type="EMBL" id="GEZM01095615">
    <property type="protein sequence ID" value="JAV55380.1"/>
    <property type="molecule type" value="Transcribed_RNA"/>
</dbReference>
<proteinExistence type="predicted"/>
<name>A0A1Y1K5D6_PHOPY</name>
<sequence length="125" mass="13760">MPSTSLPVAEDSASNPNEIIEFILSPSASTSSCSTSASYGALQDATNVIGEAFQAATKRKMAFCGEENLKKACRNVYNLDVEAFLDKTVSGRYILNTYRKEKRLTRNMRSKLSHILISGLMSQDR</sequence>